<dbReference type="Pfam" id="PF04191">
    <property type="entry name" value="PEMT"/>
    <property type="match status" value="1"/>
</dbReference>
<keyword evidence="10 14" id="KW-0443">Lipid metabolism</keyword>
<keyword evidence="12 14" id="KW-0594">Phospholipid biosynthesis</keyword>
<comment type="pathway">
    <text evidence="1 14">Phospholipid metabolism; phosphatidylcholine biosynthesis.</text>
</comment>
<dbReference type="HAMAP" id="MF_03216">
    <property type="entry name" value="PLMT"/>
    <property type="match status" value="1"/>
</dbReference>
<keyword evidence="8 14" id="KW-0256">Endoplasmic reticulum</keyword>
<dbReference type="EMBL" id="CAIIXF020000011">
    <property type="protein sequence ID" value="CAH1800200.1"/>
    <property type="molecule type" value="Genomic_DNA"/>
</dbReference>
<dbReference type="GO" id="GO:0031966">
    <property type="term" value="C:mitochondrial membrane"/>
    <property type="evidence" value="ECO:0007669"/>
    <property type="project" value="UniProtKB-SubCell"/>
</dbReference>
<dbReference type="OrthoDB" id="8300106at2759"/>
<evidence type="ECO:0000256" key="11">
    <source>
        <dbReference type="ARBA" id="ARBA00023136"/>
    </source>
</evidence>
<comment type="catalytic activity">
    <reaction evidence="14">
        <text>a 1,2-diacyl-sn-glycero-3-phospho-N,N-dimethylethanolamine + S-adenosyl-L-methionine = a 1,2-diacyl-sn-glycero-3-phosphocholine + S-adenosyl-L-homocysteine + H(+)</text>
        <dbReference type="Rhea" id="RHEA:32739"/>
        <dbReference type="ChEBI" id="CHEBI:15378"/>
        <dbReference type="ChEBI" id="CHEBI:57643"/>
        <dbReference type="ChEBI" id="CHEBI:57856"/>
        <dbReference type="ChEBI" id="CHEBI:59789"/>
        <dbReference type="ChEBI" id="CHEBI:64572"/>
    </reaction>
</comment>
<comment type="similarity">
    <text evidence="14">Belongs to the class VI-like SAM-binding methyltransferase superfamily. PEMT/PEM2 methyltransferase family.</text>
</comment>
<dbReference type="EC" id="2.1.1.17" evidence="14"/>
<evidence type="ECO:0000256" key="2">
    <source>
        <dbReference type="ARBA" id="ARBA00005189"/>
    </source>
</evidence>
<evidence type="ECO:0000313" key="15">
    <source>
        <dbReference type="EMBL" id="CAH1800200.1"/>
    </source>
</evidence>
<dbReference type="Proteomes" id="UP000749559">
    <property type="component" value="Unassembled WGS sequence"/>
</dbReference>
<dbReference type="AlphaFoldDB" id="A0A8J1T9W1"/>
<evidence type="ECO:0000256" key="7">
    <source>
        <dbReference type="ARBA" id="ARBA00022692"/>
    </source>
</evidence>
<dbReference type="GO" id="GO:0006656">
    <property type="term" value="P:phosphatidylcholine biosynthetic process"/>
    <property type="evidence" value="ECO:0007669"/>
    <property type="project" value="UniProtKB-UniRule"/>
</dbReference>
<feature type="topological domain" description="Lumenal" evidence="14">
    <location>
        <begin position="1"/>
        <end position="26"/>
    </location>
</feature>
<evidence type="ECO:0000256" key="1">
    <source>
        <dbReference type="ARBA" id="ARBA00004969"/>
    </source>
</evidence>
<dbReference type="PROSITE" id="PS51599">
    <property type="entry name" value="SAM_PEMT_PEM2"/>
    <property type="match status" value="1"/>
</dbReference>
<evidence type="ECO:0000256" key="12">
    <source>
        <dbReference type="ARBA" id="ARBA00023209"/>
    </source>
</evidence>
<dbReference type="GO" id="GO:0004608">
    <property type="term" value="F:phosphatidylethanolamine N-methyltransferase activity"/>
    <property type="evidence" value="ECO:0007669"/>
    <property type="project" value="UniProtKB-UniRule"/>
</dbReference>
<keyword evidence="16" id="KW-1185">Reference proteome</keyword>
<evidence type="ECO:0000256" key="6">
    <source>
        <dbReference type="ARBA" id="ARBA00022691"/>
    </source>
</evidence>
<keyword evidence="9 14" id="KW-1133">Transmembrane helix</keyword>
<dbReference type="InterPro" id="IPR007318">
    <property type="entry name" value="Phopholipid_MeTrfase"/>
</dbReference>
<dbReference type="GO" id="GO:0005789">
    <property type="term" value="C:endoplasmic reticulum membrane"/>
    <property type="evidence" value="ECO:0007669"/>
    <property type="project" value="UniProtKB-SubCell"/>
</dbReference>
<evidence type="ECO:0000256" key="9">
    <source>
        <dbReference type="ARBA" id="ARBA00022989"/>
    </source>
</evidence>
<keyword evidence="5 14" id="KW-0808">Transferase</keyword>
<dbReference type="GO" id="GO:0032259">
    <property type="term" value="P:methylation"/>
    <property type="evidence" value="ECO:0007669"/>
    <property type="project" value="UniProtKB-KW"/>
</dbReference>
<feature type="topological domain" description="Lumenal" evidence="14">
    <location>
        <begin position="48"/>
        <end position="59"/>
    </location>
</feature>
<feature type="intramembrane region" description="Helical" evidence="14">
    <location>
        <begin position="27"/>
        <end position="47"/>
    </location>
</feature>
<comment type="pathway">
    <text evidence="2">Lipid metabolism.</text>
</comment>
<protein>
    <recommendedName>
        <fullName evidence="14">Phosphatidylethanolamine N-methyltransferase</fullName>
        <shortName evidence="14">PEAMT</shortName>
        <shortName evidence="14">PEMT</shortName>
        <ecNumber evidence="14">2.1.1.17</ecNumber>
        <ecNumber evidence="14">2.1.1.71</ecNumber>
    </recommendedName>
    <alternativeName>
        <fullName evidence="14">Phospholipid methyltransferase</fullName>
        <shortName evidence="14">PLMT</shortName>
    </alternativeName>
</protein>
<dbReference type="PANTHER" id="PTHR15458">
    <property type="entry name" value="PHOSPHATIDYLETHANOLAMINE N-METHYLTRANSFERASE"/>
    <property type="match status" value="1"/>
</dbReference>
<name>A0A8J1T9W1_OWEFU</name>
<comment type="caution">
    <text evidence="15">The sequence shown here is derived from an EMBL/GenBank/DDBJ whole genome shotgun (WGS) entry which is preliminary data.</text>
</comment>
<evidence type="ECO:0000256" key="14">
    <source>
        <dbReference type="HAMAP-Rule" id="MF_03216"/>
    </source>
</evidence>
<dbReference type="EC" id="2.1.1.71" evidence="14"/>
<comment type="function">
    <text evidence="14">Catalyzes the three sequential steps of the methylation pathway for the biosynthesis of phosphatidylcholine, a critical and essential component for membrane structure. Uses S-adenosylmethionine (S-adenosyl-L-methionine, SAM or AdoMet) as the methyl group donor for the methylation of phosphatidylethanolamine (1,2-diacyl-sn-glycero-3-phosphoethanolamine, PE) to phosphatidylmonomethylethanolamine (1,2-diacyl-sn-glycero-3-phospho-N-methylethanolamine, PMME), PMME to phosphatidyldimethylethanolamine (1,2-diacyl-sn-glycero-3-phospho-N,N-dimethylethanolamine, PDME), and PDME to phosphatidylcholine (1,2-diacyl-sn-glycero-3-phosphocholine, PC), producing S-adenosyl-L-homocysteine in each step.</text>
</comment>
<dbReference type="InterPro" id="IPR024960">
    <property type="entry name" value="PEMT/MFAP"/>
</dbReference>
<accession>A0A8J1T9W1</accession>
<keyword evidence="4 14" id="KW-0489">Methyltransferase</keyword>
<proteinExistence type="inferred from homology"/>
<comment type="subcellular location">
    <subcellularLocation>
        <location evidence="14">Endoplasmic reticulum membrane</location>
        <topology evidence="14">Multi-pass membrane protein</topology>
    </subcellularLocation>
    <subcellularLocation>
        <location evidence="14">Mitochondrion membrane</location>
        <topology evidence="14">Multi-pass membrane protein</topology>
    </subcellularLocation>
</comment>
<evidence type="ECO:0000313" key="16">
    <source>
        <dbReference type="Proteomes" id="UP000749559"/>
    </source>
</evidence>
<feature type="topological domain" description="Cytoplasmic" evidence="14">
    <location>
        <begin position="193"/>
        <end position="238"/>
    </location>
</feature>
<keyword evidence="13 14" id="KW-1208">Phospholipid metabolism</keyword>
<reference evidence="15" key="1">
    <citation type="submission" date="2022-03" db="EMBL/GenBank/DDBJ databases">
        <authorList>
            <person name="Martin C."/>
        </authorList>
    </citation>
    <scope>NUCLEOTIDE SEQUENCE</scope>
</reference>
<dbReference type="UniPathway" id="UPA00753"/>
<feature type="binding site" evidence="14">
    <location>
        <begin position="112"/>
        <end position="114"/>
    </location>
    <ligand>
        <name>S-adenosyl-L-methionine</name>
        <dbReference type="ChEBI" id="CHEBI:59789"/>
    </ligand>
</feature>
<evidence type="ECO:0000256" key="5">
    <source>
        <dbReference type="ARBA" id="ARBA00022679"/>
    </source>
</evidence>
<evidence type="ECO:0000256" key="13">
    <source>
        <dbReference type="ARBA" id="ARBA00023264"/>
    </source>
</evidence>
<dbReference type="GO" id="GO:0000773">
    <property type="term" value="F:phosphatidyl-N-methylethanolamine N-methyltransferase activity"/>
    <property type="evidence" value="ECO:0007669"/>
    <property type="project" value="UniProtKB-UniRule"/>
</dbReference>
<organism evidence="15 16">
    <name type="scientific">Owenia fusiformis</name>
    <name type="common">Polychaete worm</name>
    <dbReference type="NCBI Taxonomy" id="6347"/>
    <lineage>
        <taxon>Eukaryota</taxon>
        <taxon>Metazoa</taxon>
        <taxon>Spiralia</taxon>
        <taxon>Lophotrochozoa</taxon>
        <taxon>Annelida</taxon>
        <taxon>Polychaeta</taxon>
        <taxon>Sedentaria</taxon>
        <taxon>Canalipalpata</taxon>
        <taxon>Sabellida</taxon>
        <taxon>Oweniida</taxon>
        <taxon>Oweniidae</taxon>
        <taxon>Owenia</taxon>
    </lineage>
</organism>
<keyword evidence="3 14" id="KW-0444">Lipid biosynthesis</keyword>
<keyword evidence="6 14" id="KW-0949">S-adenosyl-L-methionine</keyword>
<gene>
    <name evidence="15" type="ORF">OFUS_LOCUS24123</name>
</gene>
<keyword evidence="14" id="KW-0496">Mitochondrion</keyword>
<comment type="catalytic activity">
    <reaction evidence="14">
        <text>a 1,2-diacyl-sn-glycero-3-phospho-N-methylethanolamine + S-adenosyl-L-methionine = a 1,2-diacyl-sn-glycero-3-phospho-N,N-dimethylethanolamine + S-adenosyl-L-homocysteine + H(+)</text>
        <dbReference type="Rhea" id="RHEA:32735"/>
        <dbReference type="ChEBI" id="CHEBI:15378"/>
        <dbReference type="ChEBI" id="CHEBI:57856"/>
        <dbReference type="ChEBI" id="CHEBI:59789"/>
        <dbReference type="ChEBI" id="CHEBI:64572"/>
        <dbReference type="ChEBI" id="CHEBI:64573"/>
        <dbReference type="EC" id="2.1.1.71"/>
    </reaction>
</comment>
<feature type="binding site" evidence="14">
    <location>
        <begin position="194"/>
        <end position="195"/>
    </location>
    <ligand>
        <name>S-adenosyl-L-methionine</name>
        <dbReference type="ChEBI" id="CHEBI:59789"/>
    </ligand>
</feature>
<comment type="catalytic activity">
    <reaction evidence="14">
        <text>a 1,2-diacyl-sn-glycero-3-phosphoethanolamine + S-adenosyl-L-methionine = a 1,2-diacyl-sn-glycero-3-phospho-N-methylethanolamine + S-adenosyl-L-homocysteine + H(+)</text>
        <dbReference type="Rhea" id="RHEA:11164"/>
        <dbReference type="ChEBI" id="CHEBI:15378"/>
        <dbReference type="ChEBI" id="CHEBI:57856"/>
        <dbReference type="ChEBI" id="CHEBI:59789"/>
        <dbReference type="ChEBI" id="CHEBI:64573"/>
        <dbReference type="ChEBI" id="CHEBI:64612"/>
        <dbReference type="EC" id="2.1.1.17"/>
    </reaction>
</comment>
<dbReference type="PANTHER" id="PTHR15458:SF5">
    <property type="entry name" value="PHOSPHATIDYLETHANOLAMINE N-METHYLTRANSFERASE"/>
    <property type="match status" value="1"/>
</dbReference>
<keyword evidence="7 14" id="KW-0812">Transmembrane</keyword>
<evidence type="ECO:0000256" key="10">
    <source>
        <dbReference type="ARBA" id="ARBA00023098"/>
    </source>
</evidence>
<feature type="topological domain" description="Cytoplasmic" evidence="14">
    <location>
        <begin position="81"/>
        <end position="107"/>
    </location>
</feature>
<evidence type="ECO:0000256" key="4">
    <source>
        <dbReference type="ARBA" id="ARBA00022603"/>
    </source>
</evidence>
<sequence>MQADDKQAITTADMMEALTNLIEWNDTNLWIVLFIMPFNPFSWVVVGRWEYHTRSLTKFFGSKWIACYLNGAVILVLDCYRDMKIHELLADQPKWSPLQNEFSLYIGYVIIAIGLVFTLSGWYQLGYTGVLQGDYFGIHKEERITAFPFNVLNDPLYVSFDIMALGLAFTNASFLGLLLAVYQTIIMHVTCLAENPFTTMIYVEKAKRDKAAADAKIQNGDKDVQANYNQATGLKQRG</sequence>
<evidence type="ECO:0000256" key="3">
    <source>
        <dbReference type="ARBA" id="ARBA00022516"/>
    </source>
</evidence>
<feature type="topological domain" description="Lumenal" evidence="14">
    <location>
        <begin position="129"/>
        <end position="171"/>
    </location>
</feature>
<evidence type="ECO:0000256" key="8">
    <source>
        <dbReference type="ARBA" id="ARBA00022824"/>
    </source>
</evidence>
<keyword evidence="11 14" id="KW-0472">Membrane</keyword>